<organism evidence="1 2">
    <name type="scientific">Caballeronia novacaledonica</name>
    <dbReference type="NCBI Taxonomy" id="1544861"/>
    <lineage>
        <taxon>Bacteria</taxon>
        <taxon>Pseudomonadati</taxon>
        <taxon>Pseudomonadota</taxon>
        <taxon>Betaproteobacteria</taxon>
        <taxon>Burkholderiales</taxon>
        <taxon>Burkholderiaceae</taxon>
        <taxon>Caballeronia</taxon>
    </lineage>
</organism>
<sequence length="142" mass="15433">MGVITHSCFEATMPLVRIDLSKAAAPAVVQAVSDTVYEAMTSIAGVPANDKFQIVTRHDADELVYPAEGYLGISYSPSIVFIQITWNIGRSIDVKKAFYAAVANGISSKTGLRKEDVWISLVEVARENWSFGNGEMQYAPAD</sequence>
<accession>A0ACB5QND7</accession>
<reference evidence="1" key="1">
    <citation type="submission" date="2021-09" db="EMBL/GenBank/DDBJ databases">
        <title>Isolation and characterization of 3-chlorobenzoate degrading bacteria from soils in Shizuoka.</title>
        <authorList>
            <person name="Ifat A."/>
            <person name="Ogawa N."/>
            <person name="Kimbara K."/>
            <person name="Moriuchi R."/>
            <person name="Dohra H."/>
            <person name="Shintani M."/>
        </authorList>
    </citation>
    <scope>NUCLEOTIDE SEQUENCE</scope>
    <source>
        <strain evidence="1">19CS2-2</strain>
    </source>
</reference>
<name>A0ACB5QND7_9BURK</name>
<protein>
    <submittedName>
        <fullName evidence="1">Tautomerase family protein</fullName>
    </submittedName>
</protein>
<evidence type="ECO:0000313" key="1">
    <source>
        <dbReference type="EMBL" id="GJH16207.1"/>
    </source>
</evidence>
<dbReference type="EMBL" id="BPUR01000003">
    <property type="protein sequence ID" value="GJH16207.1"/>
    <property type="molecule type" value="Genomic_DNA"/>
</dbReference>
<gene>
    <name evidence="1" type="ORF">CBA19CS22_06715</name>
</gene>
<comment type="caution">
    <text evidence="1">The sequence shown here is derived from an EMBL/GenBank/DDBJ whole genome shotgun (WGS) entry which is preliminary data.</text>
</comment>
<dbReference type="Proteomes" id="UP001055013">
    <property type="component" value="Unassembled WGS sequence"/>
</dbReference>
<proteinExistence type="predicted"/>
<evidence type="ECO:0000313" key="2">
    <source>
        <dbReference type="Proteomes" id="UP001055013"/>
    </source>
</evidence>
<keyword evidence="2" id="KW-1185">Reference proteome</keyword>